<evidence type="ECO:0000313" key="3">
    <source>
        <dbReference type="Proteomes" id="UP001458880"/>
    </source>
</evidence>
<reference evidence="2 3" key="1">
    <citation type="journal article" date="2024" name="BMC Genomics">
        <title>De novo assembly and annotation of Popillia japonica's genome with initial clues to its potential as an invasive pest.</title>
        <authorList>
            <person name="Cucini C."/>
            <person name="Boschi S."/>
            <person name="Funari R."/>
            <person name="Cardaioli E."/>
            <person name="Iannotti N."/>
            <person name="Marturano G."/>
            <person name="Paoli F."/>
            <person name="Bruttini M."/>
            <person name="Carapelli A."/>
            <person name="Frati F."/>
            <person name="Nardi F."/>
        </authorList>
    </citation>
    <scope>NUCLEOTIDE SEQUENCE [LARGE SCALE GENOMIC DNA]</scope>
    <source>
        <strain evidence="2">DMR45628</strain>
    </source>
</reference>
<keyword evidence="3" id="KW-1185">Reference proteome</keyword>
<protein>
    <submittedName>
        <fullName evidence="2">Uncharacterized protein</fullName>
    </submittedName>
</protein>
<dbReference type="EMBL" id="JASPKY010000611">
    <property type="protein sequence ID" value="KAK9687995.1"/>
    <property type="molecule type" value="Genomic_DNA"/>
</dbReference>
<feature type="compositionally biased region" description="Acidic residues" evidence="1">
    <location>
        <begin position="140"/>
        <end position="149"/>
    </location>
</feature>
<dbReference type="Proteomes" id="UP001458880">
    <property type="component" value="Unassembled WGS sequence"/>
</dbReference>
<dbReference type="AlphaFoldDB" id="A0AAW1IEQ0"/>
<accession>A0AAW1IEQ0</accession>
<organism evidence="2 3">
    <name type="scientific">Popillia japonica</name>
    <name type="common">Japanese beetle</name>
    <dbReference type="NCBI Taxonomy" id="7064"/>
    <lineage>
        <taxon>Eukaryota</taxon>
        <taxon>Metazoa</taxon>
        <taxon>Ecdysozoa</taxon>
        <taxon>Arthropoda</taxon>
        <taxon>Hexapoda</taxon>
        <taxon>Insecta</taxon>
        <taxon>Pterygota</taxon>
        <taxon>Neoptera</taxon>
        <taxon>Endopterygota</taxon>
        <taxon>Coleoptera</taxon>
        <taxon>Polyphaga</taxon>
        <taxon>Scarabaeiformia</taxon>
        <taxon>Scarabaeidae</taxon>
        <taxon>Rutelinae</taxon>
        <taxon>Popillia</taxon>
    </lineage>
</organism>
<proteinExistence type="predicted"/>
<feature type="compositionally biased region" description="Basic and acidic residues" evidence="1">
    <location>
        <begin position="218"/>
        <end position="234"/>
    </location>
</feature>
<feature type="compositionally biased region" description="Basic and acidic residues" evidence="1">
    <location>
        <begin position="196"/>
        <end position="206"/>
    </location>
</feature>
<name>A0AAW1IEQ0_POPJA</name>
<gene>
    <name evidence="2" type="ORF">QE152_g35862</name>
</gene>
<comment type="caution">
    <text evidence="2">The sequence shown here is derived from an EMBL/GenBank/DDBJ whole genome shotgun (WGS) entry which is preliminary data.</text>
</comment>
<evidence type="ECO:0000313" key="2">
    <source>
        <dbReference type="EMBL" id="KAK9687995.1"/>
    </source>
</evidence>
<feature type="region of interest" description="Disordered" evidence="1">
    <location>
        <begin position="104"/>
        <end position="234"/>
    </location>
</feature>
<feature type="compositionally biased region" description="Basic and acidic residues" evidence="1">
    <location>
        <begin position="104"/>
        <end position="125"/>
    </location>
</feature>
<evidence type="ECO:0000256" key="1">
    <source>
        <dbReference type="SAM" id="MobiDB-lite"/>
    </source>
</evidence>
<feature type="compositionally biased region" description="Acidic residues" evidence="1">
    <location>
        <begin position="158"/>
        <end position="170"/>
    </location>
</feature>
<sequence>MKVTGLKKITIEDLRTGLKAQEGLNLMEIRNQLEVACNSKRGTEKWEAWGKRNTSVTCWQFEYVPTIEIPETRNEKIEDKEQRNKEIQHRETRSVEIQYVEQRNEDIEHHEARNEEIENIERDESINDVEGEEVGNKEIENEETGNEETESIRQESFNEAEDISPESELDDGAKDTSETDSTYQPKGGIGVNQDYQCRRSERIQAKKEHRVNFVTYQEPERREKQFQEKTKTSG</sequence>